<feature type="transmembrane region" description="Helical" evidence="1">
    <location>
        <begin position="719"/>
        <end position="738"/>
    </location>
</feature>
<dbReference type="EMBL" id="JACHEC010000001">
    <property type="protein sequence ID" value="MBB6401005.1"/>
    <property type="molecule type" value="Genomic_DNA"/>
</dbReference>
<accession>A0A7J9S317</accession>
<gene>
    <name evidence="3" type="ORF">HNP92_000290</name>
</gene>
<reference evidence="3 4" key="1">
    <citation type="submission" date="2020-08" db="EMBL/GenBank/DDBJ databases">
        <title>Genomic Encyclopedia of Type Strains, Phase IV (KMG-V): Genome sequencing to study the core and pangenomes of soil and plant-associated prokaryotes.</title>
        <authorList>
            <person name="Whitman W."/>
        </authorList>
    </citation>
    <scope>NUCLEOTIDE SEQUENCE [LARGE SCALE GENOMIC DNA]</scope>
    <source>
        <strain evidence="3 4">C11</strain>
    </source>
</reference>
<keyword evidence="1" id="KW-1133">Transmembrane helix</keyword>
<keyword evidence="1" id="KW-0812">Transmembrane</keyword>
<evidence type="ECO:0000313" key="3">
    <source>
        <dbReference type="EMBL" id="MBB6401005.1"/>
    </source>
</evidence>
<dbReference type="AlphaFoldDB" id="A0A7J9S317"/>
<evidence type="ECO:0000313" key="4">
    <source>
        <dbReference type="Proteomes" id="UP000536195"/>
    </source>
</evidence>
<evidence type="ECO:0000256" key="1">
    <source>
        <dbReference type="SAM" id="Phobius"/>
    </source>
</evidence>
<dbReference type="PANTHER" id="PTHR36194">
    <property type="entry name" value="S-LAYER-LIKE PROTEIN"/>
    <property type="match status" value="1"/>
</dbReference>
<sequence length="742" mass="80537">MKKSFFLFLLLLIGCIGSVSAYGTDTSDYKVVLDNTELTTAETTATLESYTWGGYTPNIVGVDGNVIYLASKSDLARFCSYIDRYNTYLPFSGYFKVYINNELSTPSVKALLKVTRTDEGFYMYANTSKSVQDIYVLSMEATGHSVAVAKTLIDDVVIFQRAGGYAGTYYSWDTITVGSAFKAQAYASDTDSSTSAATCYMVITAFDNLEINVTGDYGLISDSQYAVFQEPMSPPPKYDLTINTNVDGLTVYADGSVLGTADNEEIFSLIPGTYDLTFEKTGYYNVTQTVEIVDTAVNITVDMETTHTPVTLAIIDSEGGLTSVNLYIDGVLTGTVGNNQDVSLPKGTHELIFEKAGYWNETKTVTVDEALTDLSIRMFLDTVMYSVDMPTDLNTYKNSALPIALTINPNAYSQSTKLFISGKDVLDVRDSANEQLTKVDGGYVLGDITSAQDVIVTIDSGEVLGTNTVQIRVTGYGTLGESYVTDASVTYEVLQLPITLTVPTKWNIGSNILRVSETEGLQRVVMIQIDDEDGNLVYSDSYAFEGYESHSFEIPFTETGNYKLKIVSGDSINSYLLIEVTNPVTFLDTTVSGTEGTSSSVILNVQNLFSEPQYYKVTVSGDALSNTSILEFSVSPGVTKNQEISIPVGTNLEYDSYSLVAKVYLKNSDGVYEEIKNQVLVLNIEESSDNFISALIPSGISLGGLDPSTIFDMAKNNPVLIAIIGICVLLGGSTLIPGGRKK</sequence>
<dbReference type="PROSITE" id="PS51257">
    <property type="entry name" value="PROKAR_LIPOPROTEIN"/>
    <property type="match status" value="1"/>
</dbReference>
<organism evidence="3 4">
    <name type="scientific">Methanococcus maripaludis</name>
    <name type="common">Methanococcus deltae</name>
    <dbReference type="NCBI Taxonomy" id="39152"/>
    <lineage>
        <taxon>Archaea</taxon>
        <taxon>Methanobacteriati</taxon>
        <taxon>Methanobacteriota</taxon>
        <taxon>Methanomada group</taxon>
        <taxon>Methanococci</taxon>
        <taxon>Methanococcales</taxon>
        <taxon>Methanococcaceae</taxon>
        <taxon>Methanococcus</taxon>
    </lineage>
</organism>
<dbReference type="Pfam" id="PF08308">
    <property type="entry name" value="PEGA"/>
    <property type="match status" value="1"/>
</dbReference>
<feature type="domain" description="PEGA" evidence="2">
    <location>
        <begin position="238"/>
        <end position="305"/>
    </location>
</feature>
<dbReference type="RefSeq" id="WP_184229499.1">
    <property type="nucleotide sequence ID" value="NZ_JACHEC010000001.1"/>
</dbReference>
<protein>
    <recommendedName>
        <fullName evidence="2">PEGA domain-containing protein</fullName>
    </recommendedName>
</protein>
<comment type="caution">
    <text evidence="3">The sequence shown here is derived from an EMBL/GenBank/DDBJ whole genome shotgun (WGS) entry which is preliminary data.</text>
</comment>
<dbReference type="InterPro" id="IPR013229">
    <property type="entry name" value="PEGA"/>
</dbReference>
<keyword evidence="1" id="KW-0472">Membrane</keyword>
<evidence type="ECO:0000259" key="2">
    <source>
        <dbReference type="Pfam" id="PF08308"/>
    </source>
</evidence>
<proteinExistence type="predicted"/>
<dbReference type="PANTHER" id="PTHR36194:SF1">
    <property type="entry name" value="S-LAYER-LIKE PROTEIN"/>
    <property type="match status" value="1"/>
</dbReference>
<dbReference type="Proteomes" id="UP000536195">
    <property type="component" value="Unassembled WGS sequence"/>
</dbReference>
<name>A0A7J9S317_METMI</name>